<dbReference type="InterPro" id="IPR019752">
    <property type="entry name" value="Pyrv/ketoisovalerate_OxRed_cat"/>
</dbReference>
<proteinExistence type="predicted"/>
<dbReference type="Gene3D" id="3.40.920.10">
    <property type="entry name" value="Pyruvate-ferredoxin oxidoreductase, PFOR, domain III"/>
    <property type="match status" value="1"/>
</dbReference>
<dbReference type="eggNOG" id="COG1014">
    <property type="taxonomic scope" value="Bacteria"/>
</dbReference>
<gene>
    <name evidence="3" type="ORF">ALO_13149</name>
</gene>
<organism evidence="3 4">
    <name type="scientific">Acetonema longum DSM 6540</name>
    <dbReference type="NCBI Taxonomy" id="1009370"/>
    <lineage>
        <taxon>Bacteria</taxon>
        <taxon>Bacillati</taxon>
        <taxon>Bacillota</taxon>
        <taxon>Negativicutes</taxon>
        <taxon>Acetonemataceae</taxon>
        <taxon>Acetonema</taxon>
    </lineage>
</organism>
<dbReference type="Proteomes" id="UP000003240">
    <property type="component" value="Unassembled WGS sequence"/>
</dbReference>
<name>F7NKL1_9FIRM</name>
<dbReference type="GO" id="GO:0016625">
    <property type="term" value="F:oxidoreductase activity, acting on the aldehyde or oxo group of donors, iron-sulfur protein as acceptor"/>
    <property type="evidence" value="ECO:0007669"/>
    <property type="project" value="InterPro"/>
</dbReference>
<feature type="domain" description="Pyruvate/ketoisovalerate oxidoreductase catalytic" evidence="2">
    <location>
        <begin position="11"/>
        <end position="173"/>
    </location>
</feature>
<evidence type="ECO:0000259" key="2">
    <source>
        <dbReference type="Pfam" id="PF01558"/>
    </source>
</evidence>
<keyword evidence="1" id="KW-0560">Oxidoreductase</keyword>
<dbReference type="OrthoDB" id="9789125at2"/>
<dbReference type="AlphaFoldDB" id="F7NKL1"/>
<evidence type="ECO:0000256" key="1">
    <source>
        <dbReference type="ARBA" id="ARBA00023002"/>
    </source>
</evidence>
<dbReference type="STRING" id="1009370.ALO_13149"/>
<dbReference type="EMBL" id="AFGF01000116">
    <property type="protein sequence ID" value="EGO63419.1"/>
    <property type="molecule type" value="Genomic_DNA"/>
</dbReference>
<sequence length="180" mass="19528">MKTEIICAGFGGQGVLTTGLIIARNCAKSGKGVTWIPSYGPEMRGGTANCHIKISNEEIFSPYVKEADVVIALNEASVNTFEKKLKSNGFLFVNSSIVPADRVYRKDINVLLVPMTEMANEASNVKGSNLVMLGAFVKKTNIFDKEAFRNGIDDFFGSKGKINPANAVCFNLGWDYAQSC</sequence>
<protein>
    <submittedName>
        <fullName evidence="3">Putative oxidoreductase subunit</fullName>
    </submittedName>
</protein>
<evidence type="ECO:0000313" key="3">
    <source>
        <dbReference type="EMBL" id="EGO63419.1"/>
    </source>
</evidence>
<evidence type="ECO:0000313" key="4">
    <source>
        <dbReference type="Proteomes" id="UP000003240"/>
    </source>
</evidence>
<dbReference type="Pfam" id="PF01558">
    <property type="entry name" value="POR"/>
    <property type="match status" value="1"/>
</dbReference>
<dbReference type="SUPFAM" id="SSF53323">
    <property type="entry name" value="Pyruvate-ferredoxin oxidoreductase, PFOR, domain III"/>
    <property type="match status" value="1"/>
</dbReference>
<dbReference type="InterPro" id="IPR002869">
    <property type="entry name" value="Pyrv_flavodox_OxRed_cen"/>
</dbReference>
<dbReference type="PANTHER" id="PTHR42730">
    <property type="entry name" value="2-OXOGLUTARATE SYNTHASE SUBUNIT KORC"/>
    <property type="match status" value="1"/>
</dbReference>
<dbReference type="InterPro" id="IPR011894">
    <property type="entry name" value="PorC_KorC"/>
</dbReference>
<comment type="caution">
    <text evidence="3">The sequence shown here is derived from an EMBL/GenBank/DDBJ whole genome shotgun (WGS) entry which is preliminary data.</text>
</comment>
<dbReference type="InterPro" id="IPR052554">
    <property type="entry name" value="2-oxoglutarate_synth_KorC"/>
</dbReference>
<reference evidence="3 4" key="1">
    <citation type="journal article" date="2011" name="EMBO J.">
        <title>Structural diversity of bacterial flagellar motors.</title>
        <authorList>
            <person name="Chen S."/>
            <person name="Beeby M."/>
            <person name="Murphy G.E."/>
            <person name="Leadbetter J.R."/>
            <person name="Hendrixson D.R."/>
            <person name="Briegel A."/>
            <person name="Li Z."/>
            <person name="Shi J."/>
            <person name="Tocheva E.I."/>
            <person name="Muller A."/>
            <person name="Dobro M.J."/>
            <person name="Jensen G.J."/>
        </authorList>
    </citation>
    <scope>NUCLEOTIDE SEQUENCE [LARGE SCALE GENOMIC DNA]</scope>
    <source>
        <strain evidence="3 4">DSM 6540</strain>
    </source>
</reference>
<dbReference type="NCBIfam" id="TIGR02175">
    <property type="entry name" value="PorC_KorC"/>
    <property type="match status" value="1"/>
</dbReference>
<dbReference type="RefSeq" id="WP_004096437.1">
    <property type="nucleotide sequence ID" value="NZ_AFGF01000116.1"/>
</dbReference>
<accession>F7NKL1</accession>
<dbReference type="PANTHER" id="PTHR42730:SF1">
    <property type="entry name" value="2-OXOGLUTARATE SYNTHASE SUBUNIT KORC"/>
    <property type="match status" value="1"/>
</dbReference>
<keyword evidence="4" id="KW-1185">Reference proteome</keyword>